<comment type="caution">
    <text evidence="1">The sequence shown here is derived from an EMBL/GenBank/DDBJ whole genome shotgun (WGS) entry which is preliminary data.</text>
</comment>
<evidence type="ECO:0000313" key="2">
    <source>
        <dbReference type="Proteomes" id="UP000028511"/>
    </source>
</evidence>
<proteinExistence type="predicted"/>
<sequence length="61" mass="7420">MKLIRWFLSDRWTFKKSMKQLDPNLDRIDEVMQAAIRNNVCGCRNHPVIYNDMRRILRGRV</sequence>
<name>A0A077NC48_XENBV</name>
<organism evidence="1 2">
    <name type="scientific">Xenorhabdus bovienii str. puntauvense</name>
    <dbReference type="NCBI Taxonomy" id="1398201"/>
    <lineage>
        <taxon>Bacteria</taxon>
        <taxon>Pseudomonadati</taxon>
        <taxon>Pseudomonadota</taxon>
        <taxon>Gammaproteobacteria</taxon>
        <taxon>Enterobacterales</taxon>
        <taxon>Morganellaceae</taxon>
        <taxon>Xenorhabdus</taxon>
    </lineage>
</organism>
<dbReference type="Proteomes" id="UP000028511">
    <property type="component" value="Unassembled WGS sequence"/>
</dbReference>
<dbReference type="AlphaFoldDB" id="A0A077NC48"/>
<protein>
    <submittedName>
        <fullName evidence="1">Uncharacterized protein</fullName>
    </submittedName>
</protein>
<evidence type="ECO:0000313" key="1">
    <source>
        <dbReference type="EMBL" id="CDG95848.1"/>
    </source>
</evidence>
<gene>
    <name evidence="1" type="ORF">XBP1_1630001</name>
</gene>
<dbReference type="EMBL" id="CBSW010000072">
    <property type="protein sequence ID" value="CDG95848.1"/>
    <property type="molecule type" value="Genomic_DNA"/>
</dbReference>
<accession>A0A077NC48</accession>
<reference evidence="1" key="1">
    <citation type="submission" date="2013-07" db="EMBL/GenBank/DDBJ databases">
        <title>Sub-species coevolution in mutualistic symbiosis.</title>
        <authorList>
            <person name="Murfin K."/>
            <person name="Klassen J."/>
            <person name="Lee M."/>
            <person name="Forst S."/>
            <person name="Stock P."/>
            <person name="Goodrich-Blair H."/>
        </authorList>
    </citation>
    <scope>NUCLEOTIDE SEQUENCE [LARGE SCALE GENOMIC DNA]</scope>
    <source>
        <strain evidence="1">Puntauvense</strain>
    </source>
</reference>
<dbReference type="HOGENOM" id="CLU_2921739_0_0_6"/>